<protein>
    <submittedName>
        <fullName evidence="6">TetR family transcriptional regulator</fullName>
    </submittedName>
</protein>
<proteinExistence type="predicted"/>
<dbReference type="AlphaFoldDB" id="A0A916YM81"/>
<dbReference type="SUPFAM" id="SSF48498">
    <property type="entry name" value="Tetracyclin repressor-like, C-terminal domain"/>
    <property type="match status" value="1"/>
</dbReference>
<dbReference type="Pfam" id="PF13305">
    <property type="entry name" value="TetR_C_33"/>
    <property type="match status" value="1"/>
</dbReference>
<evidence type="ECO:0000256" key="1">
    <source>
        <dbReference type="ARBA" id="ARBA00023015"/>
    </source>
</evidence>
<name>A0A916YM81_9BACT</name>
<evidence type="ECO:0000313" key="7">
    <source>
        <dbReference type="Proteomes" id="UP000609064"/>
    </source>
</evidence>
<dbReference type="InterPro" id="IPR025996">
    <property type="entry name" value="MT1864/Rv1816-like_C"/>
</dbReference>
<dbReference type="EMBL" id="BMKK01000003">
    <property type="protein sequence ID" value="GGD51974.1"/>
    <property type="molecule type" value="Genomic_DNA"/>
</dbReference>
<feature type="DNA-binding region" description="H-T-H motif" evidence="4">
    <location>
        <begin position="35"/>
        <end position="54"/>
    </location>
</feature>
<dbReference type="GO" id="GO:0003700">
    <property type="term" value="F:DNA-binding transcription factor activity"/>
    <property type="evidence" value="ECO:0007669"/>
    <property type="project" value="TreeGrafter"/>
</dbReference>
<dbReference type="Pfam" id="PF00440">
    <property type="entry name" value="TetR_N"/>
    <property type="match status" value="1"/>
</dbReference>
<evidence type="ECO:0000256" key="4">
    <source>
        <dbReference type="PROSITE-ProRule" id="PRU00335"/>
    </source>
</evidence>
<keyword evidence="1" id="KW-0805">Transcription regulation</keyword>
<dbReference type="InterPro" id="IPR036271">
    <property type="entry name" value="Tet_transcr_reg_TetR-rel_C_sf"/>
</dbReference>
<keyword evidence="2 4" id="KW-0238">DNA-binding</keyword>
<reference evidence="6" key="2">
    <citation type="submission" date="2020-09" db="EMBL/GenBank/DDBJ databases">
        <authorList>
            <person name="Sun Q."/>
            <person name="Zhou Y."/>
        </authorList>
    </citation>
    <scope>NUCLEOTIDE SEQUENCE</scope>
    <source>
        <strain evidence="6">CGMCC 1.15958</strain>
    </source>
</reference>
<evidence type="ECO:0000313" key="6">
    <source>
        <dbReference type="EMBL" id="GGD51974.1"/>
    </source>
</evidence>
<dbReference type="PANTHER" id="PTHR30055:SF212">
    <property type="entry name" value="TETR-FAMILY FAMILY TRANSCRIPTIONAL REGULATOR"/>
    <property type="match status" value="1"/>
</dbReference>
<dbReference type="RefSeq" id="WP_188765470.1">
    <property type="nucleotide sequence ID" value="NZ_BMKK01000003.1"/>
</dbReference>
<evidence type="ECO:0000256" key="2">
    <source>
        <dbReference type="ARBA" id="ARBA00023125"/>
    </source>
</evidence>
<keyword evidence="3" id="KW-0804">Transcription</keyword>
<sequence length="210" mass="24448">MGVIDRKEREKVEMKRQILDAARSLFLEQGFEKTSIRNIAEVIEYSAGTIYLYFKDKNEILFALHVEAFGALMQAMQAGIMSENDPFERLVALGKHYLKYAFENPELYDLMFVMTAPMETLECREEIWCDGERAFETLKFVVGECMQAGYFEGFDNETFSVMVWSLVHGLATLHLRRRTMIFAEEKRIQLLEDAYAQFVQIIKQYKSLAA</sequence>
<dbReference type="PROSITE" id="PS50977">
    <property type="entry name" value="HTH_TETR_2"/>
    <property type="match status" value="1"/>
</dbReference>
<dbReference type="PRINTS" id="PR00455">
    <property type="entry name" value="HTHTETR"/>
</dbReference>
<organism evidence="6 7">
    <name type="scientific">Emticicia aquatilis</name>
    <dbReference type="NCBI Taxonomy" id="1537369"/>
    <lineage>
        <taxon>Bacteria</taxon>
        <taxon>Pseudomonadati</taxon>
        <taxon>Bacteroidota</taxon>
        <taxon>Cytophagia</taxon>
        <taxon>Cytophagales</taxon>
        <taxon>Leadbetterellaceae</taxon>
        <taxon>Emticicia</taxon>
    </lineage>
</organism>
<reference evidence="6" key="1">
    <citation type="journal article" date="2014" name="Int. J. Syst. Evol. Microbiol.">
        <title>Complete genome sequence of Corynebacterium casei LMG S-19264T (=DSM 44701T), isolated from a smear-ripened cheese.</title>
        <authorList>
            <consortium name="US DOE Joint Genome Institute (JGI-PGF)"/>
            <person name="Walter F."/>
            <person name="Albersmeier A."/>
            <person name="Kalinowski J."/>
            <person name="Ruckert C."/>
        </authorList>
    </citation>
    <scope>NUCLEOTIDE SEQUENCE</scope>
    <source>
        <strain evidence="6">CGMCC 1.15958</strain>
    </source>
</reference>
<dbReference type="SUPFAM" id="SSF46689">
    <property type="entry name" value="Homeodomain-like"/>
    <property type="match status" value="1"/>
</dbReference>
<feature type="domain" description="HTH tetR-type" evidence="5">
    <location>
        <begin position="12"/>
        <end position="72"/>
    </location>
</feature>
<comment type="caution">
    <text evidence="6">The sequence shown here is derived from an EMBL/GenBank/DDBJ whole genome shotgun (WGS) entry which is preliminary data.</text>
</comment>
<evidence type="ECO:0000256" key="3">
    <source>
        <dbReference type="ARBA" id="ARBA00023163"/>
    </source>
</evidence>
<dbReference type="GO" id="GO:0000976">
    <property type="term" value="F:transcription cis-regulatory region binding"/>
    <property type="evidence" value="ECO:0007669"/>
    <property type="project" value="TreeGrafter"/>
</dbReference>
<keyword evidence="7" id="KW-1185">Reference proteome</keyword>
<dbReference type="InterPro" id="IPR050109">
    <property type="entry name" value="HTH-type_TetR-like_transc_reg"/>
</dbReference>
<accession>A0A916YM81</accession>
<gene>
    <name evidence="6" type="ORF">GCM10011514_15280</name>
</gene>
<dbReference type="Gene3D" id="1.10.357.10">
    <property type="entry name" value="Tetracycline Repressor, domain 2"/>
    <property type="match status" value="1"/>
</dbReference>
<dbReference type="PANTHER" id="PTHR30055">
    <property type="entry name" value="HTH-TYPE TRANSCRIPTIONAL REGULATOR RUTR"/>
    <property type="match status" value="1"/>
</dbReference>
<dbReference type="InterPro" id="IPR009057">
    <property type="entry name" value="Homeodomain-like_sf"/>
</dbReference>
<evidence type="ECO:0000259" key="5">
    <source>
        <dbReference type="PROSITE" id="PS50977"/>
    </source>
</evidence>
<dbReference type="InterPro" id="IPR001647">
    <property type="entry name" value="HTH_TetR"/>
</dbReference>
<dbReference type="Proteomes" id="UP000609064">
    <property type="component" value="Unassembled WGS sequence"/>
</dbReference>